<comment type="caution">
    <text evidence="3">The sequence shown here is derived from an EMBL/GenBank/DDBJ whole genome shotgun (WGS) entry which is preliminary data.</text>
</comment>
<organism evidence="3 4">
    <name type="scientific">Apiospora saccharicola</name>
    <dbReference type="NCBI Taxonomy" id="335842"/>
    <lineage>
        <taxon>Eukaryota</taxon>
        <taxon>Fungi</taxon>
        <taxon>Dikarya</taxon>
        <taxon>Ascomycota</taxon>
        <taxon>Pezizomycotina</taxon>
        <taxon>Sordariomycetes</taxon>
        <taxon>Xylariomycetidae</taxon>
        <taxon>Amphisphaeriales</taxon>
        <taxon>Apiosporaceae</taxon>
        <taxon>Apiospora</taxon>
    </lineage>
</organism>
<dbReference type="SUPFAM" id="SSF52047">
    <property type="entry name" value="RNI-like"/>
    <property type="match status" value="1"/>
</dbReference>
<evidence type="ECO:0000313" key="4">
    <source>
        <dbReference type="Proteomes" id="UP001446871"/>
    </source>
</evidence>
<reference evidence="3 4" key="1">
    <citation type="submission" date="2023-01" db="EMBL/GenBank/DDBJ databases">
        <title>Analysis of 21 Apiospora genomes using comparative genomics revels a genus with tremendous synthesis potential of carbohydrate active enzymes and secondary metabolites.</title>
        <authorList>
            <person name="Sorensen T."/>
        </authorList>
    </citation>
    <scope>NUCLEOTIDE SEQUENCE [LARGE SCALE GENOMIC DNA]</scope>
    <source>
        <strain evidence="3 4">CBS 83171</strain>
    </source>
</reference>
<dbReference type="InterPro" id="IPR001810">
    <property type="entry name" value="F-box_dom"/>
</dbReference>
<dbReference type="SUPFAM" id="SSF81383">
    <property type="entry name" value="F-box domain"/>
    <property type="match status" value="1"/>
</dbReference>
<evidence type="ECO:0000256" key="1">
    <source>
        <dbReference type="SAM" id="MobiDB-lite"/>
    </source>
</evidence>
<dbReference type="EMBL" id="JAQQWM010000008">
    <property type="protein sequence ID" value="KAK8052775.1"/>
    <property type="molecule type" value="Genomic_DNA"/>
</dbReference>
<dbReference type="PROSITE" id="PS50181">
    <property type="entry name" value="FBOX"/>
    <property type="match status" value="1"/>
</dbReference>
<protein>
    <submittedName>
        <fullName evidence="3">F-box/TPR repeat protein pof3</fullName>
    </submittedName>
</protein>
<feature type="domain" description="F-box" evidence="2">
    <location>
        <begin position="183"/>
        <end position="232"/>
    </location>
</feature>
<dbReference type="Proteomes" id="UP001446871">
    <property type="component" value="Unassembled WGS sequence"/>
</dbReference>
<accession>A0ABR1U3W3</accession>
<proteinExistence type="predicted"/>
<dbReference type="InterPro" id="IPR032675">
    <property type="entry name" value="LRR_dom_sf"/>
</dbReference>
<keyword evidence="4" id="KW-1185">Reference proteome</keyword>
<dbReference type="InterPro" id="IPR036047">
    <property type="entry name" value="F-box-like_dom_sf"/>
</dbReference>
<dbReference type="Gene3D" id="3.80.10.10">
    <property type="entry name" value="Ribonuclease Inhibitor"/>
    <property type="match status" value="1"/>
</dbReference>
<evidence type="ECO:0000259" key="2">
    <source>
        <dbReference type="PROSITE" id="PS50181"/>
    </source>
</evidence>
<evidence type="ECO:0000313" key="3">
    <source>
        <dbReference type="EMBL" id="KAK8052775.1"/>
    </source>
</evidence>
<dbReference type="Pfam" id="PF00646">
    <property type="entry name" value="F-box"/>
    <property type="match status" value="1"/>
</dbReference>
<name>A0ABR1U3W3_9PEZI</name>
<sequence length="646" mass="72278">MRRTTSTAASQETALERGKVAYNVGNLTVAVTLLKEVVRGCCPNSTVTDGPCTCRDLLRALEENDLRSQLVAKCKCKAKLDKRCRNQGHMDALNLLTLVAMKKSKGKSATATSLAAEMIWRNPRDPSGYLRLGQILRKEQKPAIAFNAYSQGAMLVAEKYPDHPRLEVLRQQADAVEKVMRKVDPIQALPLELINMIFSILDTTEICRCLQVSKTWKAKLESADARDVWLYQSYTLPRTKSRLASKVFHRYIQSYTCGRLRGFTIKDESGFMAKHFPLFSRCCGELQHLTLKGSIDLADRLATTAIPYRLETLYIGNRVQWGTQSIDKFLTYCSKTLRELSLMNLPPFTAASGGIWTPSWPDLPLVETLRLAGGVTTIHLPSFASRTPNVRNLWLSGIILQVQDSDIPESGFWPKVERLYCRTVARSPMDLPAAGMPLLGISEQIAELFLDKAQLDLFFGDTGLYEGSYDGTLANLESLSITNCNGGGPEKLKRIIIPSLENRSLEALQLNPWPLPSQQRAPAAPPAESKENNDPYTWLRNKCVKHLTVGGLNLRHGIIDLDATLTAIVSQCSALTSLDIGQEVIATATVVAFIKKDRGVRALWHNNPELPTYDLQAWVRDKDLGEVHRRPYPGSSEELWKRFYDW</sequence>
<feature type="region of interest" description="Disordered" evidence="1">
    <location>
        <begin position="516"/>
        <end position="535"/>
    </location>
</feature>
<gene>
    <name evidence="3" type="ORF">PG996_012076</name>
</gene>
<dbReference type="Gene3D" id="1.20.1280.50">
    <property type="match status" value="1"/>
</dbReference>